<gene>
    <name evidence="2" type="ORF">VIBC2010_17520</name>
</gene>
<evidence type="ECO:0000256" key="1">
    <source>
        <dbReference type="SAM" id="SignalP"/>
    </source>
</evidence>
<accession>E3BMM8</accession>
<evidence type="ECO:0000313" key="2">
    <source>
        <dbReference type="EMBL" id="EFP95773.1"/>
    </source>
</evidence>
<sequence>MKKLTLLLASVSLGTMADTVRLSDGNSCSFDADDSPWELSLNTRARDGQGKRHDAYHDRKGWDTRNDYEVGAEISYKFGGPTRLDCSKLYNIQLNMKNAELKLLKQKLQILESQASINWDN</sequence>
<organism evidence="2 3">
    <name type="scientific">Vibrio caribbeanicus ATCC BAA-2122</name>
    <dbReference type="NCBI Taxonomy" id="796620"/>
    <lineage>
        <taxon>Bacteria</taxon>
        <taxon>Pseudomonadati</taxon>
        <taxon>Pseudomonadota</taxon>
        <taxon>Gammaproteobacteria</taxon>
        <taxon>Vibrionales</taxon>
        <taxon>Vibrionaceae</taxon>
        <taxon>Vibrio</taxon>
    </lineage>
</organism>
<proteinExistence type="predicted"/>
<dbReference type="EMBL" id="AEIU01000088">
    <property type="protein sequence ID" value="EFP95773.1"/>
    <property type="molecule type" value="Genomic_DNA"/>
</dbReference>
<name>E3BMM8_9VIBR</name>
<feature type="signal peptide" evidence="1">
    <location>
        <begin position="1"/>
        <end position="17"/>
    </location>
</feature>
<dbReference type="OrthoDB" id="5902042at2"/>
<reference evidence="2 3" key="1">
    <citation type="journal article" date="2012" name="Int. J. Syst. Evol. Microbiol.">
        <title>Vibrio caribbeanicus sp. nov., isolated from the marine sponge Scleritoderma cyanea.</title>
        <authorList>
            <person name="Hoffmann M."/>
            <person name="Monday S.R."/>
            <person name="Allard M.W."/>
            <person name="Strain E.A."/>
            <person name="Whittaker P."/>
            <person name="Naum M."/>
            <person name="McCarthy P.J."/>
            <person name="Lopez J.V."/>
            <person name="Fischer M."/>
            <person name="Brown E.W."/>
        </authorList>
    </citation>
    <scope>NUCLEOTIDE SEQUENCE [LARGE SCALE GENOMIC DNA]</scope>
    <source>
        <strain evidence="2 3">ATCC BAA-2122</strain>
    </source>
</reference>
<evidence type="ECO:0000313" key="3">
    <source>
        <dbReference type="Proteomes" id="UP000002943"/>
    </source>
</evidence>
<comment type="caution">
    <text evidence="2">The sequence shown here is derived from an EMBL/GenBank/DDBJ whole genome shotgun (WGS) entry which is preliminary data.</text>
</comment>
<dbReference type="RefSeq" id="WP_009602371.1">
    <property type="nucleotide sequence ID" value="NZ_AEIU01000088.1"/>
</dbReference>
<dbReference type="Proteomes" id="UP000002943">
    <property type="component" value="Unassembled WGS sequence"/>
</dbReference>
<dbReference type="AlphaFoldDB" id="E3BMM8"/>
<keyword evidence="1" id="KW-0732">Signal</keyword>
<protein>
    <submittedName>
        <fullName evidence="2">Uncharacterized protein</fullName>
    </submittedName>
</protein>
<dbReference type="STRING" id="796620.VIBC2010_17520"/>
<keyword evidence="3" id="KW-1185">Reference proteome</keyword>
<feature type="chain" id="PRO_5003167496" evidence="1">
    <location>
        <begin position="18"/>
        <end position="121"/>
    </location>
</feature>